<dbReference type="PANTHER" id="PTHR21483:SF18">
    <property type="entry name" value="RNA POLYMERASE II-ASSOCIATED PROTEIN 1"/>
    <property type="match status" value="1"/>
</dbReference>
<dbReference type="SUPFAM" id="SSF48371">
    <property type="entry name" value="ARM repeat"/>
    <property type="match status" value="1"/>
</dbReference>
<dbReference type="Proteomes" id="UP001558652">
    <property type="component" value="Unassembled WGS sequence"/>
</dbReference>
<name>A0ABD0YAV1_9HEMI</name>
<sequence>MSDIMEDPELYLLFRFSMDDVSFPVVSAAVNAMSNLIVNNTDETCLDLMLGMPQALHQPSFEIDLGMSESDIGELKDKELLKVDIIRGAIRTQLIDRISYIMCELRPEPLDIKHMLKCLTRIARHSAEAARQVVSCPGLLGAVHSLLMHSSGSTSYYPEALKFLRVLICRSSALADIIVNDHSVLGTIFTFIAGEVGAGHPELMHVTLESFYTWQSVLTYRMHTDSISSFTPVLMRFLEAHLGLTLATGSSGSDLEHAAAILSLLTPIARFGLLDLLRPLLPAVVQCTVKWLTQLLNADRILVNRIVAIIYPIKLKFCFIIIATFFNLVTNLQADWSSSVSYGSNSGRHQYRKFTVVTLLNTSV</sequence>
<dbReference type="PANTHER" id="PTHR21483">
    <property type="entry name" value="RNA POLYMERASE II-ASSOCIATED PROTEIN 1"/>
    <property type="match status" value="1"/>
</dbReference>
<dbReference type="InterPro" id="IPR016024">
    <property type="entry name" value="ARM-type_fold"/>
</dbReference>
<evidence type="ECO:0000313" key="1">
    <source>
        <dbReference type="EMBL" id="KAL1124465.1"/>
    </source>
</evidence>
<gene>
    <name evidence="1" type="ORF">AAG570_001091</name>
</gene>
<dbReference type="EMBL" id="JBFDAA010000010">
    <property type="protein sequence ID" value="KAL1124465.1"/>
    <property type="molecule type" value="Genomic_DNA"/>
</dbReference>
<organism evidence="1 2">
    <name type="scientific">Ranatra chinensis</name>
    <dbReference type="NCBI Taxonomy" id="642074"/>
    <lineage>
        <taxon>Eukaryota</taxon>
        <taxon>Metazoa</taxon>
        <taxon>Ecdysozoa</taxon>
        <taxon>Arthropoda</taxon>
        <taxon>Hexapoda</taxon>
        <taxon>Insecta</taxon>
        <taxon>Pterygota</taxon>
        <taxon>Neoptera</taxon>
        <taxon>Paraneoptera</taxon>
        <taxon>Hemiptera</taxon>
        <taxon>Heteroptera</taxon>
        <taxon>Panheteroptera</taxon>
        <taxon>Nepomorpha</taxon>
        <taxon>Nepidae</taxon>
        <taxon>Ranatrinae</taxon>
        <taxon>Ranatra</taxon>
    </lineage>
</organism>
<evidence type="ECO:0000313" key="2">
    <source>
        <dbReference type="Proteomes" id="UP001558652"/>
    </source>
</evidence>
<comment type="caution">
    <text evidence="1">The sequence shown here is derived from an EMBL/GenBank/DDBJ whole genome shotgun (WGS) entry which is preliminary data.</text>
</comment>
<accession>A0ABD0YAV1</accession>
<protein>
    <submittedName>
        <fullName evidence="1">Uncharacterized protein</fullName>
    </submittedName>
</protein>
<dbReference type="InterPro" id="IPR039913">
    <property type="entry name" value="RPAP1/Rba50"/>
</dbReference>
<proteinExistence type="predicted"/>
<dbReference type="AlphaFoldDB" id="A0ABD0YAV1"/>
<keyword evidence="2" id="KW-1185">Reference proteome</keyword>
<reference evidence="1 2" key="1">
    <citation type="submission" date="2024-07" db="EMBL/GenBank/DDBJ databases">
        <title>Chromosome-level genome assembly of the water stick insect Ranatra chinensis (Heteroptera: Nepidae).</title>
        <authorList>
            <person name="Liu X."/>
        </authorList>
    </citation>
    <scope>NUCLEOTIDE SEQUENCE [LARGE SCALE GENOMIC DNA]</scope>
    <source>
        <strain evidence="1">Cailab_2021Rc</strain>
        <tissue evidence="1">Muscle</tissue>
    </source>
</reference>